<evidence type="ECO:0008006" key="9">
    <source>
        <dbReference type="Google" id="ProtNLM"/>
    </source>
</evidence>
<accession>A0A0F5F2I3</accession>
<evidence type="ECO:0000313" key="2">
    <source>
        <dbReference type="EMBL" id="RZN60152.1"/>
    </source>
</evidence>
<evidence type="ECO:0000313" key="6">
    <source>
        <dbReference type="Proteomes" id="UP000254465"/>
    </source>
</evidence>
<dbReference type="EMBL" id="RQXS01000013">
    <property type="protein sequence ID" value="RZN60152.1"/>
    <property type="molecule type" value="Genomic_DNA"/>
</dbReference>
<dbReference type="Proteomes" id="UP000254465">
    <property type="component" value="Unassembled WGS sequence"/>
</dbReference>
<dbReference type="EMBL" id="UFSW01000001">
    <property type="protein sequence ID" value="SUU98008.1"/>
    <property type="molecule type" value="Genomic_DNA"/>
</dbReference>
<dbReference type="OrthoDB" id="5689843at2"/>
<dbReference type="RefSeq" id="WP_017805238.1">
    <property type="nucleotide sequence ID" value="NZ_CP051636.1"/>
</dbReference>
<dbReference type="Proteomes" id="UP000294229">
    <property type="component" value="Unassembled WGS sequence"/>
</dbReference>
<gene>
    <name evidence="1" type="ORF">DM482_02810</name>
    <name evidence="2" type="ORF">EIG79_04365</name>
    <name evidence="4" type="ORF">NCTC10926_01413</name>
    <name evidence="3" type="ORF">NCTC11296_02689</name>
</gene>
<name>A0A0F5F2I3_AVIPA</name>
<dbReference type="GO" id="GO:0006355">
    <property type="term" value="P:regulation of DNA-templated transcription"/>
    <property type="evidence" value="ECO:0007669"/>
    <property type="project" value="InterPro"/>
</dbReference>
<dbReference type="Proteomes" id="UP000254620">
    <property type="component" value="Unassembled WGS sequence"/>
</dbReference>
<dbReference type="EMBL" id="UGHK01000002">
    <property type="protein sequence ID" value="STO72747.1"/>
    <property type="molecule type" value="Genomic_DNA"/>
</dbReference>
<dbReference type="Proteomes" id="UP000247594">
    <property type="component" value="Unassembled WGS sequence"/>
</dbReference>
<sequence length="71" mass="7917">MANAMTEHSKKLRAKTAAEWNKRQREAGLVVKVGFVLPKETADQLAEIAEKLGVSRTKAISIMCEKFSKEL</sequence>
<dbReference type="EMBL" id="QJPJ01000003">
    <property type="protein sequence ID" value="PXZ40113.1"/>
    <property type="molecule type" value="Genomic_DNA"/>
</dbReference>
<evidence type="ECO:0000313" key="3">
    <source>
        <dbReference type="EMBL" id="STO72747.1"/>
    </source>
</evidence>
<proteinExistence type="predicted"/>
<reference evidence="6 7" key="1">
    <citation type="submission" date="2018-06" db="EMBL/GenBank/DDBJ databases">
        <authorList>
            <consortium name="Pathogen Informatics"/>
            <person name="Doyle S."/>
        </authorList>
    </citation>
    <scope>NUCLEOTIDE SEQUENCE [LARGE SCALE GENOMIC DNA]</scope>
    <source>
        <strain evidence="4 7">NCTC10926</strain>
        <strain evidence="3 6">NCTC11296</strain>
    </source>
</reference>
<dbReference type="InterPro" id="IPR010985">
    <property type="entry name" value="Ribbon_hlx_hlx"/>
</dbReference>
<reference evidence="2 8" key="3">
    <citation type="submission" date="2018-11" db="EMBL/GenBank/DDBJ databases">
        <title>Sequencing Av. paragallinarum serogroups.</title>
        <authorList>
            <person name="Hellmuth J.E."/>
            <person name="Boucher C.E."/>
            <person name="Cason E.D."/>
        </authorList>
    </citation>
    <scope>NUCLEOTIDE SEQUENCE [LARGE SCALE GENOMIC DNA]</scope>
    <source>
        <strain evidence="2 8">SA-3</strain>
    </source>
</reference>
<dbReference type="AlphaFoldDB" id="A0A0F5F2I3"/>
<evidence type="ECO:0000313" key="7">
    <source>
        <dbReference type="Proteomes" id="UP000254620"/>
    </source>
</evidence>
<reference evidence="1 5" key="2">
    <citation type="submission" date="2018-06" db="EMBL/GenBank/DDBJ databases">
        <authorList>
            <person name="Teymurazov M."/>
            <person name="Kislichkina A."/>
            <person name="Abaymova A."/>
            <person name="Mukhina T."/>
            <person name="Mayskaya N."/>
            <person name="Svetoch E."/>
            <person name="Bogun A."/>
        </authorList>
    </citation>
    <scope>NUCLEOTIDE SEQUENCE [LARGE SCALE GENOMIC DNA]</scope>
    <source>
        <strain evidence="1 5">SCPM-O-B-8406</strain>
    </source>
</reference>
<evidence type="ECO:0000313" key="5">
    <source>
        <dbReference type="Proteomes" id="UP000247594"/>
    </source>
</evidence>
<dbReference type="SUPFAM" id="SSF47598">
    <property type="entry name" value="Ribbon-helix-helix"/>
    <property type="match status" value="1"/>
</dbReference>
<evidence type="ECO:0000313" key="8">
    <source>
        <dbReference type="Proteomes" id="UP000294229"/>
    </source>
</evidence>
<evidence type="ECO:0000313" key="1">
    <source>
        <dbReference type="EMBL" id="PXZ40113.1"/>
    </source>
</evidence>
<organism evidence="2 8">
    <name type="scientific">Avibacterium paragallinarum</name>
    <name type="common">Haemophilus gallinarum</name>
    <dbReference type="NCBI Taxonomy" id="728"/>
    <lineage>
        <taxon>Bacteria</taxon>
        <taxon>Pseudomonadati</taxon>
        <taxon>Pseudomonadota</taxon>
        <taxon>Gammaproteobacteria</taxon>
        <taxon>Pasteurellales</taxon>
        <taxon>Pasteurellaceae</taxon>
        <taxon>Avibacterium</taxon>
    </lineage>
</organism>
<protein>
    <recommendedName>
        <fullName evidence="9">Ribbon-helix-helix protein CopG domain-containing protein</fullName>
    </recommendedName>
</protein>
<evidence type="ECO:0000313" key="4">
    <source>
        <dbReference type="EMBL" id="SUU98008.1"/>
    </source>
</evidence>